<dbReference type="PANTHER" id="PTHR40047">
    <property type="entry name" value="UPF0703 PROTEIN YCGQ"/>
    <property type="match status" value="1"/>
</dbReference>
<dbReference type="InterPro" id="IPR048447">
    <property type="entry name" value="DUF1980_C"/>
</dbReference>
<keyword evidence="1" id="KW-1133">Transmembrane helix</keyword>
<keyword evidence="4" id="KW-1185">Reference proteome</keyword>
<proteinExistence type="predicted"/>
<dbReference type="Pfam" id="PF21537">
    <property type="entry name" value="DUF1980_C"/>
    <property type="match status" value="1"/>
</dbReference>
<dbReference type="InterPro" id="IPR052955">
    <property type="entry name" value="UPF0703_membrane_permease"/>
</dbReference>
<protein>
    <submittedName>
        <fullName evidence="3">TIGR03943 family protein</fullName>
    </submittedName>
</protein>
<dbReference type="EMBL" id="CP098611">
    <property type="protein sequence ID" value="USR90938.1"/>
    <property type="molecule type" value="Genomic_DNA"/>
</dbReference>
<evidence type="ECO:0000313" key="3">
    <source>
        <dbReference type="EMBL" id="USR90938.1"/>
    </source>
</evidence>
<reference evidence="3" key="1">
    <citation type="submission" date="2022-06" db="EMBL/GenBank/DDBJ databases">
        <title>Genome sequence of Phormidium yuhuli AB48 isolated from an industrial photobioreactor environment.</title>
        <authorList>
            <person name="Qiu Y."/>
            <person name="Noonan A.J.C."/>
            <person name="Dofher K."/>
            <person name="Koch M."/>
            <person name="Kieft B."/>
            <person name="Lin X."/>
            <person name="Ziels R.M."/>
            <person name="Hallam S.J."/>
        </authorList>
    </citation>
    <scope>NUCLEOTIDE SEQUENCE</scope>
    <source>
        <strain evidence="3">AB48</strain>
    </source>
</reference>
<organism evidence="3 4">
    <name type="scientific">Phormidium yuhuli AB48</name>
    <dbReference type="NCBI Taxonomy" id="2940671"/>
    <lineage>
        <taxon>Bacteria</taxon>
        <taxon>Bacillati</taxon>
        <taxon>Cyanobacteriota</taxon>
        <taxon>Cyanophyceae</taxon>
        <taxon>Oscillatoriophycideae</taxon>
        <taxon>Oscillatoriales</taxon>
        <taxon>Oscillatoriaceae</taxon>
        <taxon>Phormidium</taxon>
        <taxon>Phormidium yuhuli</taxon>
    </lineage>
</organism>
<feature type="transmembrane region" description="Helical" evidence="1">
    <location>
        <begin position="21"/>
        <end position="40"/>
    </location>
</feature>
<feature type="domain" description="DUF1980" evidence="2">
    <location>
        <begin position="160"/>
        <end position="263"/>
    </location>
</feature>
<dbReference type="RefSeq" id="WP_252662962.1">
    <property type="nucleotide sequence ID" value="NZ_CP098611.1"/>
</dbReference>
<name>A0ABY5APW7_9CYAN</name>
<evidence type="ECO:0000259" key="2">
    <source>
        <dbReference type="Pfam" id="PF21537"/>
    </source>
</evidence>
<keyword evidence="1" id="KW-0472">Membrane</keyword>
<dbReference type="Proteomes" id="UP001056708">
    <property type="component" value="Chromosome"/>
</dbReference>
<keyword evidence="1" id="KW-0812">Transmembrane</keyword>
<feature type="transmembrane region" description="Helical" evidence="1">
    <location>
        <begin position="52"/>
        <end position="70"/>
    </location>
</feature>
<dbReference type="InterPro" id="IPR015402">
    <property type="entry name" value="DUF1980"/>
</dbReference>
<sequence>MVIPSPTKPLGRSRPKPDNRLLWLDIITMFLWGVVMMQYWLTGKLRLLVHPAFSWLCIVAGVLFLLISVWKALQLRSRRQVPEAPQQHISLFPPGWSTGLLLASACVALVFTPRPFASQVALERGVTDFLSMTRIEPESFRGANNPEDRSIVDWTRTLSVYPEPEAYAGQPVDVKGFVVHPPKLDEDLIIVARFMITCCAADAYPVGLPVQLPPGSTRNEFEPDGWLRIRGEMKSGRLEGRRQVIIAAETLDPIPEPDDPYGY</sequence>
<dbReference type="NCBIfam" id="TIGR03943">
    <property type="entry name" value="TIGR03943 family putative permease subunit"/>
    <property type="match status" value="1"/>
</dbReference>
<evidence type="ECO:0000313" key="4">
    <source>
        <dbReference type="Proteomes" id="UP001056708"/>
    </source>
</evidence>
<gene>
    <name evidence="3" type="ORF">NEA10_19280</name>
</gene>
<feature type="transmembrane region" description="Helical" evidence="1">
    <location>
        <begin position="91"/>
        <end position="111"/>
    </location>
</feature>
<dbReference type="PANTHER" id="PTHR40047:SF1">
    <property type="entry name" value="UPF0703 PROTEIN YCGQ"/>
    <property type="match status" value="1"/>
</dbReference>
<evidence type="ECO:0000256" key="1">
    <source>
        <dbReference type="SAM" id="Phobius"/>
    </source>
</evidence>
<accession>A0ABY5APW7</accession>